<organism evidence="1 2">
    <name type="scientific">Smallanthus sonchifolius</name>
    <dbReference type="NCBI Taxonomy" id="185202"/>
    <lineage>
        <taxon>Eukaryota</taxon>
        <taxon>Viridiplantae</taxon>
        <taxon>Streptophyta</taxon>
        <taxon>Embryophyta</taxon>
        <taxon>Tracheophyta</taxon>
        <taxon>Spermatophyta</taxon>
        <taxon>Magnoliopsida</taxon>
        <taxon>eudicotyledons</taxon>
        <taxon>Gunneridae</taxon>
        <taxon>Pentapetalae</taxon>
        <taxon>asterids</taxon>
        <taxon>campanulids</taxon>
        <taxon>Asterales</taxon>
        <taxon>Asteraceae</taxon>
        <taxon>Asteroideae</taxon>
        <taxon>Heliantheae alliance</taxon>
        <taxon>Millerieae</taxon>
        <taxon>Smallanthus</taxon>
    </lineage>
</organism>
<comment type="caution">
    <text evidence="1">The sequence shown here is derived from an EMBL/GenBank/DDBJ whole genome shotgun (WGS) entry which is preliminary data.</text>
</comment>
<protein>
    <submittedName>
        <fullName evidence="1">Uncharacterized protein</fullName>
    </submittedName>
</protein>
<proteinExistence type="predicted"/>
<evidence type="ECO:0000313" key="1">
    <source>
        <dbReference type="EMBL" id="KAI3683021.1"/>
    </source>
</evidence>
<reference evidence="2" key="1">
    <citation type="journal article" date="2022" name="Mol. Ecol. Resour.">
        <title>The genomes of chicory, endive, great burdock and yacon provide insights into Asteraceae palaeo-polyploidization history and plant inulin production.</title>
        <authorList>
            <person name="Fan W."/>
            <person name="Wang S."/>
            <person name="Wang H."/>
            <person name="Wang A."/>
            <person name="Jiang F."/>
            <person name="Liu H."/>
            <person name="Zhao H."/>
            <person name="Xu D."/>
            <person name="Zhang Y."/>
        </authorList>
    </citation>
    <scope>NUCLEOTIDE SEQUENCE [LARGE SCALE GENOMIC DNA]</scope>
    <source>
        <strain evidence="2">cv. Yunnan</strain>
    </source>
</reference>
<reference evidence="1 2" key="2">
    <citation type="journal article" date="2022" name="Mol. Ecol. Resour.">
        <title>The genomes of chicory, endive, great burdock and yacon provide insights into Asteraceae paleo-polyploidization history and plant inulin production.</title>
        <authorList>
            <person name="Fan W."/>
            <person name="Wang S."/>
            <person name="Wang H."/>
            <person name="Wang A."/>
            <person name="Jiang F."/>
            <person name="Liu H."/>
            <person name="Zhao H."/>
            <person name="Xu D."/>
            <person name="Zhang Y."/>
        </authorList>
    </citation>
    <scope>NUCLEOTIDE SEQUENCE [LARGE SCALE GENOMIC DNA]</scope>
    <source>
        <strain evidence="2">cv. Yunnan</strain>
        <tissue evidence="1">Leaves</tissue>
    </source>
</reference>
<evidence type="ECO:0000313" key="2">
    <source>
        <dbReference type="Proteomes" id="UP001056120"/>
    </source>
</evidence>
<keyword evidence="2" id="KW-1185">Reference proteome</keyword>
<sequence>MKVLASAATSWLVVAHCSSDGGEKRLDYAKSRFPATRPSKCFRQDDAGTGSGDNGTVTALGCVPNQYNKHPPHIFTQHNQTNSQSPTPPPPQMGVTEPVIERENENEDQHKEKVETKKDLEKGEMGFDQPHVSKMQRLSATNPLRLVMESATRVPPTHIPNRGPTTATHHPPPPQPPPTQPYPHPPPPAGNPRAIPIPVPSPIHTIPTPQPSLTTLNSRKYTNKISLFLFALHFLIAICLVFFLMFKGVQGLLQEGSAKREEKRVIQYFLPQVEAASLLSITLAFAWQKAVRVWPHFMVHFILWSSFLMTLSAGILLICFQRPTTDGVGVVFIFFAICNGLYSCWVTQRTKFCSKVFLKSLEPVSKFPDINRPTYWMLGVGFVWMSIWILAVIGALNFYFPPLMIILLVLSLLWTAEVMRNVANLTISRVIALFYLRGMQSNTQFCFQRALSKNLGSACLGSLFVPTIEALRIVARGLNLLEGEDEFMFSCAHCCLRVMETIFRYGNGWAYVQIAAYGKGFVKASQDTWELFEKREMEVIVDSDITTAICFLTGVCSGSICVIVVAAWTAAVQVNFTATVSLLAFIIGYLMTRIAMALPHACVSCYYVCYAENPDNRLFDKTIPDRLALIKSNKDVVVLTPRVPPRFRR</sequence>
<dbReference type="Proteomes" id="UP001056120">
    <property type="component" value="Linkage Group LG28"/>
</dbReference>
<accession>A0ACB8YCT3</accession>
<name>A0ACB8YCT3_9ASTR</name>
<gene>
    <name evidence="1" type="ORF">L1987_83480</name>
</gene>
<dbReference type="EMBL" id="CM042045">
    <property type="protein sequence ID" value="KAI3683021.1"/>
    <property type="molecule type" value="Genomic_DNA"/>
</dbReference>